<evidence type="ECO:0000256" key="6">
    <source>
        <dbReference type="ARBA" id="ARBA00022827"/>
    </source>
</evidence>
<dbReference type="GO" id="GO:0051537">
    <property type="term" value="F:2 iron, 2 sulfur cluster binding"/>
    <property type="evidence" value="ECO:0007669"/>
    <property type="project" value="UniProtKB-KW"/>
</dbReference>
<evidence type="ECO:0000256" key="4">
    <source>
        <dbReference type="ARBA" id="ARBA00022714"/>
    </source>
</evidence>
<evidence type="ECO:0000256" key="5">
    <source>
        <dbReference type="ARBA" id="ARBA00022723"/>
    </source>
</evidence>
<dbReference type="PRINTS" id="PR00409">
    <property type="entry name" value="PHDIOXRDTASE"/>
</dbReference>
<keyword evidence="3" id="KW-0285">Flavoprotein</keyword>
<dbReference type="Proteomes" id="UP000015543">
    <property type="component" value="Chromosome"/>
</dbReference>
<evidence type="ECO:0000259" key="12">
    <source>
        <dbReference type="PROSITE" id="PS51384"/>
    </source>
</evidence>
<dbReference type="Pfam" id="PF10418">
    <property type="entry name" value="DHODB_Fe-S_bind"/>
    <property type="match status" value="1"/>
</dbReference>
<keyword evidence="7" id="KW-0249">Electron transport</keyword>
<feature type="binding site" evidence="11">
    <location>
        <position position="223"/>
    </location>
    <ligand>
        <name>[2Fe-2S] cluster</name>
        <dbReference type="ChEBI" id="CHEBI:190135"/>
    </ligand>
</feature>
<keyword evidence="9 11" id="KW-0411">Iron-sulfur</keyword>
<dbReference type="PANTHER" id="PTHR43513">
    <property type="entry name" value="DIHYDROOROTATE DEHYDROGENASE B (NAD(+)), ELECTRON TRANSFER SUBUNIT"/>
    <property type="match status" value="1"/>
</dbReference>
<comment type="cofactor">
    <cofactor evidence="11">
        <name>[2Fe-2S] cluster</name>
        <dbReference type="ChEBI" id="CHEBI:190135"/>
    </cofactor>
    <text evidence="11">Binds 1 [2Fe-2S] cluster per subunit.</text>
</comment>
<dbReference type="PROSITE" id="PS51384">
    <property type="entry name" value="FAD_FR"/>
    <property type="match status" value="1"/>
</dbReference>
<protein>
    <recommendedName>
        <fullName evidence="12">FAD-binding FR-type domain-containing protein</fullName>
    </recommendedName>
</protein>
<dbReference type="PIRSF" id="PIRSF006816">
    <property type="entry name" value="Cyc3_hyd_g"/>
    <property type="match status" value="1"/>
</dbReference>
<feature type="binding site" evidence="11">
    <location>
        <position position="236"/>
    </location>
    <ligand>
        <name>[2Fe-2S] cluster</name>
        <dbReference type="ChEBI" id="CHEBI:190135"/>
    </ligand>
</feature>
<evidence type="ECO:0000256" key="9">
    <source>
        <dbReference type="ARBA" id="ARBA00023014"/>
    </source>
</evidence>
<dbReference type="PANTHER" id="PTHR43513:SF3">
    <property type="entry name" value="DIHYDROOROTATE DEHYDROGENASE B (NAD(+)), ELECTRON TRANSFER SUBUNIT-RELATED"/>
    <property type="match status" value="1"/>
</dbReference>
<dbReference type="Gene3D" id="2.40.30.10">
    <property type="entry name" value="Translation factors"/>
    <property type="match status" value="1"/>
</dbReference>
<keyword evidence="2" id="KW-0813">Transport</keyword>
<evidence type="ECO:0000256" key="2">
    <source>
        <dbReference type="ARBA" id="ARBA00022448"/>
    </source>
</evidence>
<dbReference type="GO" id="GO:0016491">
    <property type="term" value="F:oxidoreductase activity"/>
    <property type="evidence" value="ECO:0007669"/>
    <property type="project" value="InterPro"/>
</dbReference>
<accession>S5ZF15</accession>
<evidence type="ECO:0000256" key="7">
    <source>
        <dbReference type="ARBA" id="ARBA00022982"/>
    </source>
</evidence>
<dbReference type="InterPro" id="IPR012165">
    <property type="entry name" value="Cyt_c3_hydrogenase_gsu"/>
</dbReference>
<keyword evidence="5 11" id="KW-0479">Metal-binding</keyword>
<keyword evidence="8 11" id="KW-0408">Iron</keyword>
<comment type="cofactor">
    <cofactor evidence="10">
        <name>[2Fe-2S] cluster</name>
        <dbReference type="ChEBI" id="CHEBI:190135"/>
    </cofactor>
</comment>
<dbReference type="GO" id="GO:0046872">
    <property type="term" value="F:metal ion binding"/>
    <property type="evidence" value="ECO:0007669"/>
    <property type="project" value="UniProtKB-KW"/>
</dbReference>
<dbReference type="EMBL" id="CP006646">
    <property type="protein sequence ID" value="AGT35738.1"/>
    <property type="molecule type" value="Genomic_DNA"/>
</dbReference>
<dbReference type="Gene3D" id="2.10.240.10">
    <property type="entry name" value="Dihydroorotate dehydrogenase, electron transfer subunit"/>
    <property type="match status" value="1"/>
</dbReference>
<dbReference type="HOGENOM" id="CLU_003827_1_1_2"/>
<dbReference type="InterPro" id="IPR017927">
    <property type="entry name" value="FAD-bd_FR_type"/>
</dbReference>
<sequence length="271" mass="30046">MISLPYRVATVEEVRNLTRDIKMYTLSINETFNSDPGQYVMVWVPGVGEIPISLSLVDGETFCLVIARKGKVTSYIHENIKEGDKLYLRGPYGNGFKLQGGKALIVGGGYGVAPLLFLARELARRYVRSDVVLGFRSKEHAILISEFEEYADRLVVSTDDGSLGVRGTAVDVARQLVDRNIYATLYTCGKEQMMYKLVELALNRGIKTQASLERLIKCGIGICGSCVLEPLGLRVCRDGPVFDGETLLKTVDFGRFWHDSTGKPIPIEEVK</sequence>
<keyword evidence="14" id="KW-1185">Reference proteome</keyword>
<dbReference type="GO" id="GO:0050660">
    <property type="term" value="F:flavin adenine dinucleotide binding"/>
    <property type="evidence" value="ECO:0007669"/>
    <property type="project" value="InterPro"/>
</dbReference>
<keyword evidence="4 11" id="KW-0001">2Fe-2S</keyword>
<dbReference type="PATRIC" id="fig|1365176.7.peg.1381"/>
<gene>
    <name evidence="13" type="ORF">N186_07000</name>
</gene>
<organism evidence="13 14">
    <name type="scientific">Thermofilum adornatum</name>
    <dbReference type="NCBI Taxonomy" id="1365176"/>
    <lineage>
        <taxon>Archaea</taxon>
        <taxon>Thermoproteota</taxon>
        <taxon>Thermoprotei</taxon>
        <taxon>Thermofilales</taxon>
        <taxon>Thermofilaceae</taxon>
        <taxon>Thermofilum</taxon>
    </lineage>
</organism>
<name>S5ZF15_9CREN</name>
<dbReference type="SUPFAM" id="SSF63380">
    <property type="entry name" value="Riboflavin synthase domain-like"/>
    <property type="match status" value="1"/>
</dbReference>
<dbReference type="NCBIfam" id="NF000796">
    <property type="entry name" value="PRK00054.1-1"/>
    <property type="match status" value="1"/>
</dbReference>
<reference evidence="13 14" key="1">
    <citation type="journal article" date="2013" name="Genome Announc.">
        <title>Complete Genomic Sequence of 'Thermofilum adornatus' Strain 1910bT, a Hyperthermophilic Anaerobic Organotrophic Crenarchaeon.</title>
        <authorList>
            <person name="Dominova I.N."/>
            <person name="Kublanov I.V."/>
            <person name="Podosokorskaya O.A."/>
            <person name="Derbikova K.S."/>
            <person name="Patrushev M.V."/>
            <person name="Toshchakov S.V."/>
        </authorList>
    </citation>
    <scope>NUCLEOTIDE SEQUENCE [LARGE SCALE GENOMIC DNA]</scope>
    <source>
        <strain evidence="14">1910b</strain>
    </source>
</reference>
<evidence type="ECO:0000313" key="14">
    <source>
        <dbReference type="Proteomes" id="UP000015543"/>
    </source>
</evidence>
<dbReference type="Gene3D" id="3.40.50.80">
    <property type="entry name" value="Nucleotide-binding domain of ferredoxin-NADP reductase (FNR) module"/>
    <property type="match status" value="1"/>
</dbReference>
<evidence type="ECO:0000256" key="8">
    <source>
        <dbReference type="ARBA" id="ARBA00023004"/>
    </source>
</evidence>
<evidence type="ECO:0000256" key="3">
    <source>
        <dbReference type="ARBA" id="ARBA00022630"/>
    </source>
</evidence>
<dbReference type="AlphaFoldDB" id="S5ZF15"/>
<dbReference type="SUPFAM" id="SSF52343">
    <property type="entry name" value="Ferredoxin reductase-like, C-terminal NADP-linked domain"/>
    <property type="match status" value="1"/>
</dbReference>
<proteinExistence type="inferred from homology"/>
<evidence type="ECO:0000256" key="11">
    <source>
        <dbReference type="PIRSR" id="PIRSR006816-2"/>
    </source>
</evidence>
<dbReference type="GO" id="GO:0006221">
    <property type="term" value="P:pyrimidine nucleotide biosynthetic process"/>
    <property type="evidence" value="ECO:0007669"/>
    <property type="project" value="InterPro"/>
</dbReference>
<dbReference type="InterPro" id="IPR037117">
    <property type="entry name" value="Dihydroorotate_DH_ele_sf"/>
</dbReference>
<dbReference type="InterPro" id="IPR017938">
    <property type="entry name" value="Riboflavin_synthase-like_b-brl"/>
</dbReference>
<dbReference type="eggNOG" id="arCOG02199">
    <property type="taxonomic scope" value="Archaea"/>
</dbReference>
<dbReference type="InterPro" id="IPR050353">
    <property type="entry name" value="PyrK_electron_transfer"/>
</dbReference>
<dbReference type="InterPro" id="IPR019480">
    <property type="entry name" value="Dihydroorotate_DH_Fe-S-bd"/>
</dbReference>
<feature type="binding site" evidence="11">
    <location>
        <position position="218"/>
    </location>
    <ligand>
        <name>[2Fe-2S] cluster</name>
        <dbReference type="ChEBI" id="CHEBI:190135"/>
    </ligand>
</feature>
<keyword evidence="6" id="KW-0274">FAD</keyword>
<feature type="domain" description="FAD-binding FR-type" evidence="12">
    <location>
        <begin position="4"/>
        <end position="98"/>
    </location>
</feature>
<dbReference type="KEGG" id="thb:N186_07000"/>
<evidence type="ECO:0000313" key="13">
    <source>
        <dbReference type="EMBL" id="AGT35738.1"/>
    </source>
</evidence>
<evidence type="ECO:0000256" key="10">
    <source>
        <dbReference type="ARBA" id="ARBA00034078"/>
    </source>
</evidence>
<feature type="binding site" evidence="11">
    <location>
        <position position="226"/>
    </location>
    <ligand>
        <name>[2Fe-2S] cluster</name>
        <dbReference type="ChEBI" id="CHEBI:190135"/>
    </ligand>
</feature>
<evidence type="ECO:0000256" key="1">
    <source>
        <dbReference type="ARBA" id="ARBA00006422"/>
    </source>
</evidence>
<comment type="similarity">
    <text evidence="1">Belongs to the PyrK family.</text>
</comment>
<dbReference type="InterPro" id="IPR039261">
    <property type="entry name" value="FNR_nucleotide-bd"/>
</dbReference>